<proteinExistence type="predicted"/>
<accession>C4Z426</accession>
<name>C4Z426_LACE2</name>
<dbReference type="Proteomes" id="UP000001476">
    <property type="component" value="Chromosome"/>
</dbReference>
<organism evidence="1 2">
    <name type="scientific">Lachnospira eligens (strain ATCC 27750 / DSM 3376 / VPI C15-48 / C15-B4)</name>
    <name type="common">Eubacterium eligens</name>
    <dbReference type="NCBI Taxonomy" id="515620"/>
    <lineage>
        <taxon>Bacteria</taxon>
        <taxon>Bacillati</taxon>
        <taxon>Bacillota</taxon>
        <taxon>Clostridia</taxon>
        <taxon>Lachnospirales</taxon>
        <taxon>Lachnospiraceae</taxon>
        <taxon>Lachnospira</taxon>
    </lineage>
</organism>
<evidence type="ECO:0000313" key="1">
    <source>
        <dbReference type="EMBL" id="ACR72851.1"/>
    </source>
</evidence>
<dbReference type="GeneID" id="41356511"/>
<dbReference type="KEGG" id="eel:EUBELI_01862"/>
<dbReference type="RefSeq" id="WP_012740083.1">
    <property type="nucleotide sequence ID" value="NC_012778.1"/>
</dbReference>
<dbReference type="AlphaFoldDB" id="C4Z426"/>
<dbReference type="EMBL" id="CP001104">
    <property type="protein sequence ID" value="ACR72851.1"/>
    <property type="molecule type" value="Genomic_DNA"/>
</dbReference>
<reference evidence="1 2" key="1">
    <citation type="journal article" date="2009" name="Proc. Natl. Acad. Sci. U.S.A.">
        <title>Characterizing a model human gut microbiota composed of members of its two dominant bacterial phyla.</title>
        <authorList>
            <person name="Mahowald M.A."/>
            <person name="Rey F.E."/>
            <person name="Seedorf H."/>
            <person name="Turnbaugh P.J."/>
            <person name="Fulton R.S."/>
            <person name="Wollam A."/>
            <person name="Shah N."/>
            <person name="Wang C."/>
            <person name="Magrini V."/>
            <person name="Wilson R.K."/>
            <person name="Cantarel B.L."/>
            <person name="Coutinho P.M."/>
            <person name="Henrissat B."/>
            <person name="Crock L.W."/>
            <person name="Russell A."/>
            <person name="Verberkmoes N.C."/>
            <person name="Hettich R.L."/>
            <person name="Gordon J.I."/>
        </authorList>
    </citation>
    <scope>NUCLEOTIDE SEQUENCE [LARGE SCALE GENOMIC DNA]</scope>
    <source>
        <strain evidence="2">ATCC 27750 / DSM 3376 / VPI C15-48 / C15-B4</strain>
    </source>
</reference>
<evidence type="ECO:0008006" key="3">
    <source>
        <dbReference type="Google" id="ProtNLM"/>
    </source>
</evidence>
<keyword evidence="2" id="KW-1185">Reference proteome</keyword>
<protein>
    <recommendedName>
        <fullName evidence="3">Tetratricopeptide repeat protein</fullName>
    </recommendedName>
</protein>
<dbReference type="STRING" id="515620.EUBELI_01862"/>
<evidence type="ECO:0000313" key="2">
    <source>
        <dbReference type="Proteomes" id="UP000001476"/>
    </source>
</evidence>
<sequence length="210" mass="24109">MHFILPYFIIILIVLQFAIKKSTRNHKTRNEEFLDRETKANQVRRKDISRLNYISIPDNLPLINSGNDTFDRLMAEDSRMKRSYDTIQSLRDKKILNLTGISNTELKLSYGAANLKDLTEYDDNFTSLVKAIAFIGHNLLDYKDIEDAAAYLEYGISIKSDISSNYIDLAIIYASYGRKELISALKEQASQLKSLSRDSIISQLDDILKK</sequence>
<dbReference type="eggNOG" id="ENOG5032S3D">
    <property type="taxonomic scope" value="Bacteria"/>
</dbReference>
<dbReference type="HOGENOM" id="CLU_096346_0_0_9"/>
<gene>
    <name evidence="1" type="ordered locus">EUBELI_01862</name>
</gene>